<evidence type="ECO:0000259" key="21">
    <source>
        <dbReference type="PROSITE" id="PS50110"/>
    </source>
</evidence>
<evidence type="ECO:0000256" key="1">
    <source>
        <dbReference type="ARBA" id="ARBA00000085"/>
    </source>
</evidence>
<keyword evidence="6 23" id="KW-0808">Transferase</keyword>
<dbReference type="InterPro" id="IPR005467">
    <property type="entry name" value="His_kinase_dom"/>
</dbReference>
<evidence type="ECO:0000256" key="5">
    <source>
        <dbReference type="ARBA" id="ARBA00022553"/>
    </source>
</evidence>
<feature type="domain" description="Histidine kinase" evidence="20">
    <location>
        <begin position="243"/>
        <end position="464"/>
    </location>
</feature>
<feature type="modified residue" description="Phosphohistidine" evidence="16">
    <location>
        <position position="825"/>
    </location>
</feature>
<evidence type="ECO:0000256" key="7">
    <source>
        <dbReference type="ARBA" id="ARBA00022692"/>
    </source>
</evidence>
<keyword evidence="8" id="KW-0547">Nucleotide-binding</keyword>
<dbReference type="FunFam" id="3.30.565.10:FF:000010">
    <property type="entry name" value="Sensor histidine kinase RcsC"/>
    <property type="match status" value="1"/>
</dbReference>
<dbReference type="Pfam" id="PF01627">
    <property type="entry name" value="Hpt"/>
    <property type="match status" value="1"/>
</dbReference>
<evidence type="ECO:0000313" key="24">
    <source>
        <dbReference type="Proteomes" id="UP000014216"/>
    </source>
</evidence>
<evidence type="ECO:0000256" key="12">
    <source>
        <dbReference type="ARBA" id="ARBA00023012"/>
    </source>
</evidence>
<evidence type="ECO:0000256" key="4">
    <source>
        <dbReference type="ARBA" id="ARBA00022475"/>
    </source>
</evidence>
<keyword evidence="11" id="KW-1133">Transmembrane helix</keyword>
<evidence type="ECO:0000256" key="15">
    <source>
        <dbReference type="ARBA" id="ARBA00068150"/>
    </source>
</evidence>
<organism evidence="23 24">
    <name type="scientific">Desulfotignum phosphitoxidans DSM 13687</name>
    <dbReference type="NCBI Taxonomy" id="1286635"/>
    <lineage>
        <taxon>Bacteria</taxon>
        <taxon>Pseudomonadati</taxon>
        <taxon>Thermodesulfobacteriota</taxon>
        <taxon>Desulfobacteria</taxon>
        <taxon>Desulfobacterales</taxon>
        <taxon>Desulfobacteraceae</taxon>
        <taxon>Desulfotignum</taxon>
    </lineage>
</organism>
<dbReference type="Pfam" id="PF02518">
    <property type="entry name" value="HATPase_c"/>
    <property type="match status" value="1"/>
</dbReference>
<comment type="catalytic activity">
    <reaction evidence="1">
        <text>ATP + protein L-histidine = ADP + protein N-phospho-L-histidine.</text>
        <dbReference type="EC" id="2.7.13.3"/>
    </reaction>
</comment>
<dbReference type="SUPFAM" id="SSF47226">
    <property type="entry name" value="Histidine-containing phosphotransfer domain, HPT domain"/>
    <property type="match status" value="1"/>
</dbReference>
<dbReference type="Pfam" id="PF00072">
    <property type="entry name" value="Response_reg"/>
    <property type="match status" value="1"/>
</dbReference>
<evidence type="ECO:0000256" key="2">
    <source>
        <dbReference type="ARBA" id="ARBA00004651"/>
    </source>
</evidence>
<dbReference type="PROSITE" id="PS50109">
    <property type="entry name" value="HIS_KIN"/>
    <property type="match status" value="1"/>
</dbReference>
<dbReference type="CDD" id="cd00088">
    <property type="entry name" value="HPT"/>
    <property type="match status" value="1"/>
</dbReference>
<dbReference type="CDD" id="cd17546">
    <property type="entry name" value="REC_hyHK_CKI1_RcsC-like"/>
    <property type="match status" value="1"/>
</dbReference>
<dbReference type="SMART" id="SM00388">
    <property type="entry name" value="HisKA"/>
    <property type="match status" value="1"/>
</dbReference>
<dbReference type="CDD" id="cd00082">
    <property type="entry name" value="HisKA"/>
    <property type="match status" value="1"/>
</dbReference>
<evidence type="ECO:0000313" key="23">
    <source>
        <dbReference type="EMBL" id="EMS80585.1"/>
    </source>
</evidence>
<dbReference type="PROSITE" id="PS50110">
    <property type="entry name" value="RESPONSE_REGULATORY"/>
    <property type="match status" value="2"/>
</dbReference>
<feature type="modified residue" description="4-aspartylphosphate" evidence="17">
    <location>
        <position position="536"/>
    </location>
</feature>
<keyword evidence="10" id="KW-0067">ATP-binding</keyword>
<dbReference type="PRINTS" id="PR00344">
    <property type="entry name" value="BCTRLSENSOR"/>
</dbReference>
<evidence type="ECO:0000256" key="10">
    <source>
        <dbReference type="ARBA" id="ARBA00022840"/>
    </source>
</evidence>
<evidence type="ECO:0000259" key="22">
    <source>
        <dbReference type="PROSITE" id="PS50894"/>
    </source>
</evidence>
<dbReference type="PROSITE" id="PS50894">
    <property type="entry name" value="HPT"/>
    <property type="match status" value="1"/>
</dbReference>
<dbReference type="InterPro" id="IPR008207">
    <property type="entry name" value="Sig_transdc_His_kin_Hpt_dom"/>
</dbReference>
<dbReference type="InterPro" id="IPR036890">
    <property type="entry name" value="HATPase_C_sf"/>
</dbReference>
<name>S0G0Z2_9BACT</name>
<dbReference type="SUPFAM" id="SSF52172">
    <property type="entry name" value="CheY-like"/>
    <property type="match status" value="2"/>
</dbReference>
<dbReference type="PANTHER" id="PTHR45339:SF1">
    <property type="entry name" value="HYBRID SIGNAL TRANSDUCTION HISTIDINE KINASE J"/>
    <property type="match status" value="1"/>
</dbReference>
<feature type="modified residue" description="4-aspartylphosphate" evidence="17">
    <location>
        <position position="675"/>
    </location>
</feature>
<evidence type="ECO:0000256" key="6">
    <source>
        <dbReference type="ARBA" id="ARBA00022679"/>
    </source>
</evidence>
<dbReference type="Pfam" id="PF00512">
    <property type="entry name" value="HisKA"/>
    <property type="match status" value="1"/>
</dbReference>
<feature type="coiled-coil region" evidence="18">
    <location>
        <begin position="177"/>
        <end position="236"/>
    </location>
</feature>
<feature type="domain" description="Response regulatory" evidence="21">
    <location>
        <begin position="626"/>
        <end position="742"/>
    </location>
</feature>
<accession>S0G0Z2</accession>
<dbReference type="Gene3D" id="1.20.120.160">
    <property type="entry name" value="HPT domain"/>
    <property type="match status" value="1"/>
</dbReference>
<evidence type="ECO:0000256" key="3">
    <source>
        <dbReference type="ARBA" id="ARBA00012438"/>
    </source>
</evidence>
<dbReference type="InterPro" id="IPR036097">
    <property type="entry name" value="HisK_dim/P_sf"/>
</dbReference>
<gene>
    <name evidence="23" type="primary">gacS</name>
    <name evidence="23" type="ORF">Dpo_2c02780</name>
</gene>
<dbReference type="GO" id="GO:0000155">
    <property type="term" value="F:phosphorelay sensor kinase activity"/>
    <property type="evidence" value="ECO:0007669"/>
    <property type="project" value="InterPro"/>
</dbReference>
<sequence>MTGDSDKRKIKAPMENKDYPGKILHGNYSHALKTHVKENISRLIAFEKTLTPVIPYLSAWQEQENAMWYEFAGQRFSDLMGCPIPDLADVFKNRIVERRVYDYQDDNHHQIQPRRLRQPELTGSRKGLRKQGEKKGQVEAIYKVQLADGDIAWLKDQATVTAFKQDRIHVSSGCLTLVTKEMEAEEALRKAQQMLREKARALNLAKKIQEENAARLSGAIKQVEAARKEAEKANKAKSEFLAVISHEIRNPMNGIVGTCDLIMADDLSRQQTEYLEIIRSSAFSLLGLINDILDFSKIEAGKLEFQEVLFNVRDVVEDVSDIFLEMITRKNLELIVDIDPDVPEQVMADPMRLRQILINLISNALKFTRHGEIIIRVEPIRCENAVIELGFRVTDTGIGIAPEHFDHLFESFTQINDAKTREYGGTGLGLAICRQIVEMMNGTIGVDSQPGQGSTFYFNVPFKHEMQSRKDRTQTSAEFESYSALVAVENRSGRQALVHLLESWGFDVTACKTASQAVDLISASHHSALFHLVVMDMGVTDLEDPAVFKDVKSMVESVDLSIALTRMGKNDDVNRSRDLGFIRSMNKPVKQSILKNVVQNTFRNTHRTRPDPLPAEKNDATFSNTRILLVEDNAINRKIGSEMLRIAGVAVDTANNGLEAIEKVQKNDYAAVLIDIQMPHLDGIEASRIIRQQFSKTRLPIIAMSAHAKADNWKACLEAGINDYVLKPISRNVLFTALKKQIGPGHPFSVPESVFPCTQPPAPPETDTKNLPGLDIEDGLERLGGAAPVYAEILSDFCHTYTGFHQEMNALINRSDFKAAADLSHSLKGASGNVSAMALFESVKALEQACRQKNGQDAQSLLGQVREAYETVCRSAKQFCAQINAFKKEEKTDTSCLSTDVSVGEIKDLARSLMDSLDQCDPVVSETLVQKLAPLVHDTWKKEMTHLTAAVKNYQFEDAKKYMTRLMEKAGDWK</sequence>
<dbReference type="InterPro" id="IPR001789">
    <property type="entry name" value="Sig_transdc_resp-reg_receiver"/>
</dbReference>
<evidence type="ECO:0000259" key="20">
    <source>
        <dbReference type="PROSITE" id="PS50109"/>
    </source>
</evidence>
<keyword evidence="4" id="KW-1003">Cell membrane</keyword>
<evidence type="ECO:0000256" key="13">
    <source>
        <dbReference type="ARBA" id="ARBA00023136"/>
    </source>
</evidence>
<dbReference type="SUPFAM" id="SSF55874">
    <property type="entry name" value="ATPase domain of HSP90 chaperone/DNA topoisomerase II/histidine kinase"/>
    <property type="match status" value="1"/>
</dbReference>
<reference evidence="23 24" key="1">
    <citation type="journal article" date="2013" name="Genome Announc.">
        <title>Draft Genome Sequence of Desulfotignum phosphitoxidans DSM 13687 Strain FiPS-3.</title>
        <authorList>
            <person name="Poehlein A."/>
            <person name="Daniel R."/>
            <person name="Simeonova D.D."/>
        </authorList>
    </citation>
    <scope>NUCLEOTIDE SEQUENCE [LARGE SCALE GENOMIC DNA]</scope>
    <source>
        <strain evidence="23 24">DSM 13687</strain>
    </source>
</reference>
<dbReference type="InterPro" id="IPR003594">
    <property type="entry name" value="HATPase_dom"/>
</dbReference>
<evidence type="ECO:0000256" key="11">
    <source>
        <dbReference type="ARBA" id="ARBA00022989"/>
    </source>
</evidence>
<evidence type="ECO:0000256" key="18">
    <source>
        <dbReference type="SAM" id="Coils"/>
    </source>
</evidence>
<dbReference type="Gene3D" id="1.10.287.130">
    <property type="match status" value="1"/>
</dbReference>
<dbReference type="GO" id="GO:0005886">
    <property type="term" value="C:plasma membrane"/>
    <property type="evidence" value="ECO:0007669"/>
    <property type="project" value="UniProtKB-SubCell"/>
</dbReference>
<dbReference type="FunFam" id="1.10.287.130:FF:000002">
    <property type="entry name" value="Two-component osmosensing histidine kinase"/>
    <property type="match status" value="1"/>
</dbReference>
<feature type="region of interest" description="Disordered" evidence="19">
    <location>
        <begin position="107"/>
        <end position="132"/>
    </location>
</feature>
<keyword evidence="18" id="KW-0175">Coiled coil</keyword>
<dbReference type="PANTHER" id="PTHR45339">
    <property type="entry name" value="HYBRID SIGNAL TRANSDUCTION HISTIDINE KINASE J"/>
    <property type="match status" value="1"/>
</dbReference>
<protein>
    <recommendedName>
        <fullName evidence="15">Sensory/regulatory protein RpfC</fullName>
        <ecNumber evidence="3">2.7.13.3</ecNumber>
    </recommendedName>
</protein>
<dbReference type="SMART" id="SM00387">
    <property type="entry name" value="HATPase_c"/>
    <property type="match status" value="1"/>
</dbReference>
<feature type="domain" description="Response regulatory" evidence="21">
    <location>
        <begin position="483"/>
        <end position="602"/>
    </location>
</feature>
<keyword evidence="7" id="KW-0812">Transmembrane</keyword>
<dbReference type="Proteomes" id="UP000014216">
    <property type="component" value="Unassembled WGS sequence"/>
</dbReference>
<dbReference type="AlphaFoldDB" id="S0G0Z2"/>
<dbReference type="InterPro" id="IPR004358">
    <property type="entry name" value="Sig_transdc_His_kin-like_C"/>
</dbReference>
<dbReference type="SMART" id="SM00448">
    <property type="entry name" value="REC"/>
    <property type="match status" value="2"/>
</dbReference>
<keyword evidence="9" id="KW-0418">Kinase</keyword>
<keyword evidence="5 17" id="KW-0597">Phosphoprotein</keyword>
<keyword evidence="12" id="KW-0902">Two-component regulatory system</keyword>
<comment type="subcellular location">
    <subcellularLocation>
        <location evidence="2">Cell membrane</location>
        <topology evidence="2">Multi-pass membrane protein</topology>
    </subcellularLocation>
</comment>
<evidence type="ECO:0000256" key="17">
    <source>
        <dbReference type="PROSITE-ProRule" id="PRU00169"/>
    </source>
</evidence>
<dbReference type="InterPro" id="IPR036641">
    <property type="entry name" value="HPT_dom_sf"/>
</dbReference>
<dbReference type="EMBL" id="APJX01000002">
    <property type="protein sequence ID" value="EMS80585.1"/>
    <property type="molecule type" value="Genomic_DNA"/>
</dbReference>
<evidence type="ECO:0000256" key="16">
    <source>
        <dbReference type="PROSITE-ProRule" id="PRU00110"/>
    </source>
</evidence>
<dbReference type="Gene3D" id="3.30.565.10">
    <property type="entry name" value="Histidine kinase-like ATPase, C-terminal domain"/>
    <property type="match status" value="1"/>
</dbReference>
<dbReference type="Gene3D" id="3.40.50.2300">
    <property type="match status" value="2"/>
</dbReference>
<evidence type="ECO:0000256" key="9">
    <source>
        <dbReference type="ARBA" id="ARBA00022777"/>
    </source>
</evidence>
<evidence type="ECO:0000256" key="8">
    <source>
        <dbReference type="ARBA" id="ARBA00022741"/>
    </source>
</evidence>
<feature type="domain" description="HPt" evidence="22">
    <location>
        <begin position="786"/>
        <end position="886"/>
    </location>
</feature>
<dbReference type="GO" id="GO:0005524">
    <property type="term" value="F:ATP binding"/>
    <property type="evidence" value="ECO:0007669"/>
    <property type="project" value="UniProtKB-KW"/>
</dbReference>
<dbReference type="EC" id="2.7.13.3" evidence="3"/>
<comment type="subunit">
    <text evidence="14">At low DSF concentrations, interacts with RpfF.</text>
</comment>
<dbReference type="InterPro" id="IPR003661">
    <property type="entry name" value="HisK_dim/P_dom"/>
</dbReference>
<comment type="caution">
    <text evidence="23">The sequence shown here is derived from an EMBL/GenBank/DDBJ whole genome shotgun (WGS) entry which is preliminary data.</text>
</comment>
<dbReference type="InterPro" id="IPR011006">
    <property type="entry name" value="CheY-like_superfamily"/>
</dbReference>
<keyword evidence="13" id="KW-0472">Membrane</keyword>
<dbReference type="CDD" id="cd16922">
    <property type="entry name" value="HATPase_EvgS-ArcB-TorS-like"/>
    <property type="match status" value="1"/>
</dbReference>
<keyword evidence="24" id="KW-1185">Reference proteome</keyword>
<evidence type="ECO:0000256" key="19">
    <source>
        <dbReference type="SAM" id="MobiDB-lite"/>
    </source>
</evidence>
<proteinExistence type="predicted"/>
<evidence type="ECO:0000256" key="14">
    <source>
        <dbReference type="ARBA" id="ARBA00064003"/>
    </source>
</evidence>
<dbReference type="SUPFAM" id="SSF47384">
    <property type="entry name" value="Homodimeric domain of signal transducing histidine kinase"/>
    <property type="match status" value="1"/>
</dbReference>